<evidence type="ECO:0000313" key="1">
    <source>
        <dbReference type="EMBL" id="RDB30523.1"/>
    </source>
</evidence>
<protein>
    <recommendedName>
        <fullName evidence="3">F-box domain-containing protein</fullName>
    </recommendedName>
</protein>
<dbReference type="OrthoDB" id="2745898at2759"/>
<keyword evidence="2" id="KW-1185">Reference proteome</keyword>
<dbReference type="Gene3D" id="3.80.10.10">
    <property type="entry name" value="Ribonuclease Inhibitor"/>
    <property type="match status" value="1"/>
</dbReference>
<dbReference type="AlphaFoldDB" id="A0A369KFH1"/>
<dbReference type="EMBL" id="LUEZ02000005">
    <property type="protein sequence ID" value="RDB30523.1"/>
    <property type="molecule type" value="Genomic_DNA"/>
</dbReference>
<comment type="caution">
    <text evidence="1">The sequence shown here is derived from an EMBL/GenBank/DDBJ whole genome shotgun (WGS) entry which is preliminary data.</text>
</comment>
<name>A0A369KFH1_HYPMA</name>
<dbReference type="InParanoid" id="A0A369KFH1"/>
<sequence>MLETTSARSDLLLDAIASIYQWQWYFPQLVKYHITTHCRVNDNQSQSTLAKKKYISMAHIINRIIDHLYNDKKTLIVCTLVCSEWLPAARYHLIPSITLHHRNADRLLRALKAPFTKLGTSVRTLIITDQPAHISLDHLNEILPVLASQFTRLEILVLDGLDWCILDMGWLSSSHTTVFPKLIELQLLGCAFQDLGHLVAFICAFPKLDTLSVNRCKWDTRVLSTVSPQHHISRRLSDLMLLPAEPGLVNWLRSQTCRFVDTLYLDDVTRERIPAVRDFLRHLGPSLLQLRIRFADNIYVRDVQNANVDLSHNTRLNTLQIIVSLISLDNTPYKVYFLDWIPAFLAKIASTHLDTIKFRLLTYNPDLFDLNWREFDRVLALPVFAKLRQLHFNIADPSTSPIFVQIDPYDLVEEMELITYQYLPRASARGIIRVTCTVDPN</sequence>
<reference evidence="1" key="1">
    <citation type="submission" date="2018-04" db="EMBL/GenBank/DDBJ databases">
        <title>Whole genome sequencing of Hypsizygus marmoreus.</title>
        <authorList>
            <person name="Choi I.-G."/>
            <person name="Min B."/>
            <person name="Kim J.-G."/>
            <person name="Kim S."/>
            <person name="Oh Y.-L."/>
            <person name="Kong W.-S."/>
            <person name="Park H."/>
            <person name="Jeong J."/>
            <person name="Song E.-S."/>
        </authorList>
    </citation>
    <scope>NUCLEOTIDE SEQUENCE [LARGE SCALE GENOMIC DNA]</scope>
    <source>
        <strain evidence="1">51987-8</strain>
    </source>
</reference>
<evidence type="ECO:0008006" key="3">
    <source>
        <dbReference type="Google" id="ProtNLM"/>
    </source>
</evidence>
<dbReference type="Proteomes" id="UP000076154">
    <property type="component" value="Unassembled WGS sequence"/>
</dbReference>
<dbReference type="SUPFAM" id="SSF52047">
    <property type="entry name" value="RNI-like"/>
    <property type="match status" value="1"/>
</dbReference>
<proteinExistence type="predicted"/>
<organism evidence="1 2">
    <name type="scientific">Hypsizygus marmoreus</name>
    <name type="common">White beech mushroom</name>
    <name type="synonym">Agaricus marmoreus</name>
    <dbReference type="NCBI Taxonomy" id="39966"/>
    <lineage>
        <taxon>Eukaryota</taxon>
        <taxon>Fungi</taxon>
        <taxon>Dikarya</taxon>
        <taxon>Basidiomycota</taxon>
        <taxon>Agaricomycotina</taxon>
        <taxon>Agaricomycetes</taxon>
        <taxon>Agaricomycetidae</taxon>
        <taxon>Agaricales</taxon>
        <taxon>Tricholomatineae</taxon>
        <taxon>Lyophyllaceae</taxon>
        <taxon>Hypsizygus</taxon>
    </lineage>
</organism>
<accession>A0A369KFH1</accession>
<evidence type="ECO:0000313" key="2">
    <source>
        <dbReference type="Proteomes" id="UP000076154"/>
    </source>
</evidence>
<gene>
    <name evidence="1" type="ORF">Hypma_007264</name>
</gene>
<dbReference type="InterPro" id="IPR032675">
    <property type="entry name" value="LRR_dom_sf"/>
</dbReference>